<dbReference type="InterPro" id="IPR018060">
    <property type="entry name" value="HTH_AraC"/>
</dbReference>
<proteinExistence type="predicted"/>
<evidence type="ECO:0000259" key="3">
    <source>
        <dbReference type="PROSITE" id="PS01124"/>
    </source>
</evidence>
<dbReference type="Gene3D" id="1.10.10.60">
    <property type="entry name" value="Homeodomain-like"/>
    <property type="match status" value="1"/>
</dbReference>
<dbReference type="PROSITE" id="PS01124">
    <property type="entry name" value="HTH_ARAC_FAMILY_2"/>
    <property type="match status" value="1"/>
</dbReference>
<dbReference type="Gene3D" id="3.40.50.880">
    <property type="match status" value="1"/>
</dbReference>
<dbReference type="Pfam" id="PF01965">
    <property type="entry name" value="DJ-1_PfpI"/>
    <property type="match status" value="1"/>
</dbReference>
<dbReference type="Proteomes" id="UP000635606">
    <property type="component" value="Unassembled WGS sequence"/>
</dbReference>
<protein>
    <submittedName>
        <fullName evidence="4">AraC family transcriptional regulator</fullName>
    </submittedName>
</protein>
<dbReference type="GO" id="GO:0043565">
    <property type="term" value="F:sequence-specific DNA binding"/>
    <property type="evidence" value="ECO:0007669"/>
    <property type="project" value="InterPro"/>
</dbReference>
<dbReference type="InterPro" id="IPR002818">
    <property type="entry name" value="DJ-1/PfpI"/>
</dbReference>
<dbReference type="InterPro" id="IPR052158">
    <property type="entry name" value="INH-QAR"/>
</dbReference>
<feature type="domain" description="HTH araC/xylS-type" evidence="3">
    <location>
        <begin position="215"/>
        <end position="313"/>
    </location>
</feature>
<dbReference type="PANTHER" id="PTHR43130">
    <property type="entry name" value="ARAC-FAMILY TRANSCRIPTIONAL REGULATOR"/>
    <property type="match status" value="1"/>
</dbReference>
<name>A0A8J4EFX9_9ACTN</name>
<evidence type="ECO:0000313" key="4">
    <source>
        <dbReference type="EMBL" id="GIJ73123.1"/>
    </source>
</evidence>
<dbReference type="PANTHER" id="PTHR43130:SF3">
    <property type="entry name" value="HTH-TYPE TRANSCRIPTIONAL REGULATOR RV1931C"/>
    <property type="match status" value="1"/>
</dbReference>
<reference evidence="4" key="1">
    <citation type="submission" date="2021-01" db="EMBL/GenBank/DDBJ databases">
        <title>Whole genome shotgun sequence of Virgisporangium ochraceum NBRC 16418.</title>
        <authorList>
            <person name="Komaki H."/>
            <person name="Tamura T."/>
        </authorList>
    </citation>
    <scope>NUCLEOTIDE SEQUENCE</scope>
    <source>
        <strain evidence="4">NBRC 16418</strain>
    </source>
</reference>
<dbReference type="CDD" id="cd03137">
    <property type="entry name" value="GATase1_AraC_1"/>
    <property type="match status" value="1"/>
</dbReference>
<accession>A0A8J4EFX9</accession>
<comment type="caution">
    <text evidence="4">The sequence shown here is derived from an EMBL/GenBank/DDBJ whole genome shotgun (WGS) entry which is preliminary data.</text>
</comment>
<dbReference type="InterPro" id="IPR009057">
    <property type="entry name" value="Homeodomain-like_sf"/>
</dbReference>
<evidence type="ECO:0000313" key="5">
    <source>
        <dbReference type="Proteomes" id="UP000635606"/>
    </source>
</evidence>
<dbReference type="SUPFAM" id="SSF46689">
    <property type="entry name" value="Homeodomain-like"/>
    <property type="match status" value="2"/>
</dbReference>
<keyword evidence="5" id="KW-1185">Reference proteome</keyword>
<dbReference type="SMART" id="SM00342">
    <property type="entry name" value="HTH_ARAC"/>
    <property type="match status" value="1"/>
</dbReference>
<gene>
    <name evidence="4" type="ORF">Voc01_080400</name>
</gene>
<keyword evidence="1" id="KW-0805">Transcription regulation</keyword>
<keyword evidence="2" id="KW-0804">Transcription</keyword>
<evidence type="ECO:0000256" key="1">
    <source>
        <dbReference type="ARBA" id="ARBA00023015"/>
    </source>
</evidence>
<organism evidence="4 5">
    <name type="scientific">Virgisporangium ochraceum</name>
    <dbReference type="NCBI Taxonomy" id="65505"/>
    <lineage>
        <taxon>Bacteria</taxon>
        <taxon>Bacillati</taxon>
        <taxon>Actinomycetota</taxon>
        <taxon>Actinomycetes</taxon>
        <taxon>Micromonosporales</taxon>
        <taxon>Micromonosporaceae</taxon>
        <taxon>Virgisporangium</taxon>
    </lineage>
</organism>
<dbReference type="AlphaFoldDB" id="A0A8J4EFX9"/>
<dbReference type="SUPFAM" id="SSF52317">
    <property type="entry name" value="Class I glutamine amidotransferase-like"/>
    <property type="match status" value="1"/>
</dbReference>
<dbReference type="InterPro" id="IPR029062">
    <property type="entry name" value="Class_I_gatase-like"/>
</dbReference>
<dbReference type="EMBL" id="BOPH01000109">
    <property type="protein sequence ID" value="GIJ73123.1"/>
    <property type="molecule type" value="Genomic_DNA"/>
</dbReference>
<dbReference type="GO" id="GO:0003700">
    <property type="term" value="F:DNA-binding transcription factor activity"/>
    <property type="evidence" value="ECO:0007669"/>
    <property type="project" value="InterPro"/>
</dbReference>
<dbReference type="Pfam" id="PF12833">
    <property type="entry name" value="HTH_18"/>
    <property type="match status" value="1"/>
</dbReference>
<dbReference type="RefSeq" id="WP_203932954.1">
    <property type="nucleotide sequence ID" value="NZ_BOPH01000109.1"/>
</dbReference>
<evidence type="ECO:0000256" key="2">
    <source>
        <dbReference type="ARBA" id="ARBA00023163"/>
    </source>
</evidence>
<sequence length="322" mass="35303">MAHTVALLVSDQLPVFEFAVPCEVFGIDRSDIVDPWYELKLCAAEPGTLRTAGGLRVDTPYGLDHLVAADTVLVPGCRRTYQVEPPPRLVEALLAAHARGARVASLCAGAYLLAATGLLDGRRATTHWMNAPDFTWRFPAVTFDPGVLYVDEGDVLTSAGTGASIDLCLHIVRRDHGAAVANEVARRMVVPPHRDGGQAQYAPPVAGADPHSELAPALEWARAHLAERLTVDRLAAVAHLSPRTFARRFRDTLGTTPLTWLVQQRVRVAQELLETSEEPVERIAVLVGFGTAANLRQHFHRVTSVSPQTYRQVFRRRRSPVR</sequence>